<keyword evidence="2" id="KW-0964">Secreted</keyword>
<feature type="compositionally biased region" description="Polar residues" evidence="5">
    <location>
        <begin position="96"/>
        <end position="114"/>
    </location>
</feature>
<dbReference type="GO" id="GO:0038098">
    <property type="term" value="P:sequestering of BMP from receptor via BMP binding"/>
    <property type="evidence" value="ECO:0007669"/>
    <property type="project" value="TreeGrafter"/>
</dbReference>
<dbReference type="GO" id="GO:0048018">
    <property type="term" value="F:receptor ligand activity"/>
    <property type="evidence" value="ECO:0007669"/>
    <property type="project" value="TreeGrafter"/>
</dbReference>
<organism evidence="7">
    <name type="scientific">Cuerna arida</name>
    <dbReference type="NCBI Taxonomy" id="1464854"/>
    <lineage>
        <taxon>Eukaryota</taxon>
        <taxon>Metazoa</taxon>
        <taxon>Ecdysozoa</taxon>
        <taxon>Arthropoda</taxon>
        <taxon>Hexapoda</taxon>
        <taxon>Insecta</taxon>
        <taxon>Pterygota</taxon>
        <taxon>Neoptera</taxon>
        <taxon>Paraneoptera</taxon>
        <taxon>Hemiptera</taxon>
        <taxon>Auchenorrhyncha</taxon>
        <taxon>Membracoidea</taxon>
        <taxon>Cicadellidae</taxon>
        <taxon>Cicadellinae</taxon>
        <taxon>Proconiini</taxon>
        <taxon>Cuerna</taxon>
    </lineage>
</organism>
<accession>A0A1B6GMK8</accession>
<evidence type="ECO:0000313" key="7">
    <source>
        <dbReference type="EMBL" id="JAS63647.1"/>
    </source>
</evidence>
<evidence type="ECO:0000256" key="1">
    <source>
        <dbReference type="ARBA" id="ARBA00004613"/>
    </source>
</evidence>
<dbReference type="Pfam" id="PF03045">
    <property type="entry name" value="DAN"/>
    <property type="match status" value="1"/>
</dbReference>
<reference evidence="7" key="1">
    <citation type="submission" date="2015-11" db="EMBL/GenBank/DDBJ databases">
        <title>De novo transcriptome assembly of four potential Pierce s Disease insect vectors from Arizona vineyards.</title>
        <authorList>
            <person name="Tassone E.E."/>
        </authorList>
    </citation>
    <scope>NUCLEOTIDE SEQUENCE</scope>
</reference>
<dbReference type="AlphaFoldDB" id="A0A1B6GMK8"/>
<gene>
    <name evidence="7" type="ORF">g.5165</name>
</gene>
<feature type="non-terminal residue" evidence="7">
    <location>
        <position position="1"/>
    </location>
</feature>
<evidence type="ECO:0000256" key="3">
    <source>
        <dbReference type="ARBA" id="ARBA00022729"/>
    </source>
</evidence>
<dbReference type="GO" id="GO:0036122">
    <property type="term" value="F:BMP binding"/>
    <property type="evidence" value="ECO:0007669"/>
    <property type="project" value="TreeGrafter"/>
</dbReference>
<evidence type="ECO:0000256" key="2">
    <source>
        <dbReference type="ARBA" id="ARBA00022525"/>
    </source>
</evidence>
<proteinExistence type="predicted"/>
<feature type="non-terminal residue" evidence="7">
    <location>
        <position position="187"/>
    </location>
</feature>
<keyword evidence="4" id="KW-1015">Disulfide bond</keyword>
<comment type="subcellular location">
    <subcellularLocation>
        <location evidence="1">Secreted</location>
    </subcellularLocation>
</comment>
<dbReference type="GO" id="GO:0005615">
    <property type="term" value="C:extracellular space"/>
    <property type="evidence" value="ECO:0007669"/>
    <property type="project" value="TreeGrafter"/>
</dbReference>
<dbReference type="EMBL" id="GECZ01006122">
    <property type="protein sequence ID" value="JAS63647.1"/>
    <property type="molecule type" value="Transcribed_RNA"/>
</dbReference>
<feature type="domain" description="DAN" evidence="6">
    <location>
        <begin position="1"/>
        <end position="72"/>
    </location>
</feature>
<sequence>TVDNRICVGACFSYSIPSAKPAEFGEIISPYCDSCQPVKSKHYYVSLKHETDEKVTPIRKVIQVIGECNCNKCNEPPTISESDSDPDSVPPLPQSYYSDQSTDTSANSGNQTQAPPELLHLANQRAKFLIKKRLHLKKSPPSIKLDQAKLNDLLKSLTKKHEIDFENGFHYVNEPIEDYFVKSDVGH</sequence>
<protein>
    <recommendedName>
        <fullName evidence="6">DAN domain-containing protein</fullName>
    </recommendedName>
</protein>
<dbReference type="GO" id="GO:0009887">
    <property type="term" value="P:animal organ morphogenesis"/>
    <property type="evidence" value="ECO:0007669"/>
    <property type="project" value="TreeGrafter"/>
</dbReference>
<name>A0A1B6GMK8_9HEMI</name>
<evidence type="ECO:0000256" key="4">
    <source>
        <dbReference type="ARBA" id="ARBA00023157"/>
    </source>
</evidence>
<dbReference type="InterPro" id="IPR029034">
    <property type="entry name" value="Cystine-knot_cytokine"/>
</dbReference>
<dbReference type="InterPro" id="IPR004133">
    <property type="entry name" value="DAN_dom"/>
</dbReference>
<dbReference type="PANTHER" id="PTHR15283">
    <property type="entry name" value="GREMLIN 1"/>
    <property type="match status" value="1"/>
</dbReference>
<evidence type="ECO:0000256" key="5">
    <source>
        <dbReference type="SAM" id="MobiDB-lite"/>
    </source>
</evidence>
<feature type="region of interest" description="Disordered" evidence="5">
    <location>
        <begin position="76"/>
        <end position="114"/>
    </location>
</feature>
<dbReference type="PANTHER" id="PTHR15283:SF5">
    <property type="entry name" value="NEUROBLASTOMA SUPPRESSOR OF TUMORIGENICITY 1"/>
    <property type="match status" value="1"/>
</dbReference>
<dbReference type="Gene3D" id="2.10.90.10">
    <property type="entry name" value="Cystine-knot cytokines"/>
    <property type="match status" value="1"/>
</dbReference>
<evidence type="ECO:0000259" key="6">
    <source>
        <dbReference type="Pfam" id="PF03045"/>
    </source>
</evidence>
<keyword evidence="3" id="KW-0732">Signal</keyword>